<dbReference type="SUPFAM" id="SSF51735">
    <property type="entry name" value="NAD(P)-binding Rossmann-fold domains"/>
    <property type="match status" value="1"/>
</dbReference>
<dbReference type="Pfam" id="PF13561">
    <property type="entry name" value="adh_short_C2"/>
    <property type="match status" value="1"/>
</dbReference>
<dbReference type="EMBL" id="CAJNOC010002873">
    <property type="protein sequence ID" value="CAF0956010.1"/>
    <property type="molecule type" value="Genomic_DNA"/>
</dbReference>
<dbReference type="Proteomes" id="UP000663879">
    <property type="component" value="Unassembled WGS sequence"/>
</dbReference>
<protein>
    <submittedName>
        <fullName evidence="3">Uncharacterized protein</fullName>
    </submittedName>
</protein>
<dbReference type="InterPro" id="IPR002347">
    <property type="entry name" value="SDR_fam"/>
</dbReference>
<comment type="similarity">
    <text evidence="2">Belongs to the short-chain dehydrogenases/reductases (SDR) family.</text>
</comment>
<dbReference type="PRINTS" id="PR00080">
    <property type="entry name" value="SDRFAMILY"/>
</dbReference>
<accession>A0A814DEL2</accession>
<dbReference type="Gene3D" id="3.40.50.720">
    <property type="entry name" value="NAD(P)-binding Rossmann-like Domain"/>
    <property type="match status" value="1"/>
</dbReference>
<keyword evidence="4" id="KW-1185">Reference proteome</keyword>
<dbReference type="AlphaFoldDB" id="A0A814DEL2"/>
<sequence length="239" mass="25670">MISLIEKVSIITGASSGIGRGTAILFSNLGSKLVITGRDEQGLDETISKCCSNVQKNIIKVVGDITNAEICQKIVKEAIKNFGKIDILINNAGALKTGSIQTMKIEDYDYLMNVNTRSAIVLTQLCIPYLIEQKGSIVNVSSVAGTTSIPDILGYCMSKSALDQFTKCAALDLAGVSAEEYEKFLEESKSNHPLGRIGKIEECASTIAFLASDLAGFITGELIHIDGGRHIMSPSEIYR</sequence>
<dbReference type="PROSITE" id="PS00061">
    <property type="entry name" value="ADH_SHORT"/>
    <property type="match status" value="1"/>
</dbReference>
<organism evidence="3 4">
    <name type="scientific">Brachionus calyciflorus</name>
    <dbReference type="NCBI Taxonomy" id="104777"/>
    <lineage>
        <taxon>Eukaryota</taxon>
        <taxon>Metazoa</taxon>
        <taxon>Spiralia</taxon>
        <taxon>Gnathifera</taxon>
        <taxon>Rotifera</taxon>
        <taxon>Eurotatoria</taxon>
        <taxon>Monogononta</taxon>
        <taxon>Pseudotrocha</taxon>
        <taxon>Ploima</taxon>
        <taxon>Brachionidae</taxon>
        <taxon>Brachionus</taxon>
    </lineage>
</organism>
<dbReference type="PANTHER" id="PTHR43975:SF2">
    <property type="entry name" value="EG:BACR7A4.14 PROTEIN-RELATED"/>
    <property type="match status" value="1"/>
</dbReference>
<evidence type="ECO:0000256" key="1">
    <source>
        <dbReference type="ARBA" id="ARBA00023002"/>
    </source>
</evidence>
<dbReference type="Pfam" id="PF00106">
    <property type="entry name" value="adh_short"/>
    <property type="match status" value="1"/>
</dbReference>
<dbReference type="InterPro" id="IPR036291">
    <property type="entry name" value="NAD(P)-bd_dom_sf"/>
</dbReference>
<dbReference type="InterPro" id="IPR020904">
    <property type="entry name" value="Sc_DH/Rdtase_CS"/>
</dbReference>
<evidence type="ECO:0000313" key="4">
    <source>
        <dbReference type="Proteomes" id="UP000663879"/>
    </source>
</evidence>
<name>A0A814DEL2_9BILA</name>
<proteinExistence type="inferred from homology"/>
<evidence type="ECO:0000256" key="2">
    <source>
        <dbReference type="RuleBase" id="RU000363"/>
    </source>
</evidence>
<evidence type="ECO:0000313" key="3">
    <source>
        <dbReference type="EMBL" id="CAF0956010.1"/>
    </source>
</evidence>
<keyword evidence="1" id="KW-0560">Oxidoreductase</keyword>
<reference evidence="3" key="1">
    <citation type="submission" date="2021-02" db="EMBL/GenBank/DDBJ databases">
        <authorList>
            <person name="Nowell W R."/>
        </authorList>
    </citation>
    <scope>NUCLEOTIDE SEQUENCE</scope>
    <source>
        <strain evidence="3">Ploen Becks lab</strain>
    </source>
</reference>
<dbReference type="PRINTS" id="PR00081">
    <property type="entry name" value="GDHRDH"/>
</dbReference>
<comment type="caution">
    <text evidence="3">The sequence shown here is derived from an EMBL/GenBank/DDBJ whole genome shotgun (WGS) entry which is preliminary data.</text>
</comment>
<dbReference type="GO" id="GO:0016491">
    <property type="term" value="F:oxidoreductase activity"/>
    <property type="evidence" value="ECO:0007669"/>
    <property type="project" value="UniProtKB-KW"/>
</dbReference>
<dbReference type="FunFam" id="3.40.50.720:FF:000084">
    <property type="entry name" value="Short-chain dehydrogenase reductase"/>
    <property type="match status" value="1"/>
</dbReference>
<dbReference type="OrthoDB" id="47007at2759"/>
<gene>
    <name evidence="3" type="ORF">OXX778_LOCUS14197</name>
</gene>
<dbReference type="PANTHER" id="PTHR43975">
    <property type="entry name" value="ZGC:101858"/>
    <property type="match status" value="1"/>
</dbReference>